<organism evidence="4 5">
    <name type="scientific">Amycolatopsis orientalis</name>
    <name type="common">Nocardia orientalis</name>
    <dbReference type="NCBI Taxonomy" id="31958"/>
    <lineage>
        <taxon>Bacteria</taxon>
        <taxon>Bacillati</taxon>
        <taxon>Actinomycetota</taxon>
        <taxon>Actinomycetes</taxon>
        <taxon>Pseudonocardiales</taxon>
        <taxon>Pseudonocardiaceae</taxon>
        <taxon>Amycolatopsis</taxon>
    </lineage>
</organism>
<keyword evidence="5" id="KW-1185">Reference proteome</keyword>
<dbReference type="Pfam" id="PF22725">
    <property type="entry name" value="GFO_IDH_MocA_C3"/>
    <property type="match status" value="1"/>
</dbReference>
<dbReference type="Gene3D" id="3.30.360.10">
    <property type="entry name" value="Dihydrodipicolinate Reductase, domain 2"/>
    <property type="match status" value="1"/>
</dbReference>
<evidence type="ECO:0000259" key="3">
    <source>
        <dbReference type="Pfam" id="PF22725"/>
    </source>
</evidence>
<dbReference type="InterPro" id="IPR036291">
    <property type="entry name" value="NAD(P)-bd_dom_sf"/>
</dbReference>
<feature type="domain" description="GFO/IDH/MocA-like oxidoreductase" evidence="3">
    <location>
        <begin position="137"/>
        <end position="264"/>
    </location>
</feature>
<dbReference type="SUPFAM" id="SSF51735">
    <property type="entry name" value="NAD(P)-binding Rossmann-fold domains"/>
    <property type="match status" value="1"/>
</dbReference>
<keyword evidence="1" id="KW-0560">Oxidoreductase</keyword>
<dbReference type="Pfam" id="PF01408">
    <property type="entry name" value="GFO_IDH_MocA"/>
    <property type="match status" value="1"/>
</dbReference>
<dbReference type="STRING" id="31958.SD37_23570"/>
<dbReference type="GO" id="GO:0000166">
    <property type="term" value="F:nucleotide binding"/>
    <property type="evidence" value="ECO:0007669"/>
    <property type="project" value="InterPro"/>
</dbReference>
<reference evidence="4 5" key="1">
    <citation type="journal article" date="2015" name="Genome Announc.">
        <title>Draft Genome Sequence of Norvancomycin-Producing Strain Amycolatopsis orientalis CPCC200066.</title>
        <authorList>
            <person name="Lei X."/>
            <person name="Yuan F."/>
            <person name="Shi Y."/>
            <person name="Li X."/>
            <person name="Wang L."/>
            <person name="Hong B."/>
        </authorList>
    </citation>
    <scope>NUCLEOTIDE SEQUENCE [LARGE SCALE GENOMIC DNA]</scope>
    <source>
        <strain evidence="4 5">B-37</strain>
    </source>
</reference>
<name>A0A193C1P2_AMYOR</name>
<dbReference type="PANTHER" id="PTHR43818">
    <property type="entry name" value="BCDNA.GH03377"/>
    <property type="match status" value="1"/>
</dbReference>
<dbReference type="RefSeq" id="WP_044854864.1">
    <property type="nucleotide sequence ID" value="NZ_CP016174.1"/>
</dbReference>
<dbReference type="AlphaFoldDB" id="A0A193C1P2"/>
<accession>A0A193C1P2</accession>
<dbReference type="InterPro" id="IPR000683">
    <property type="entry name" value="Gfo/Idh/MocA-like_OxRdtase_N"/>
</dbReference>
<protein>
    <submittedName>
        <fullName evidence="4">Oxidoreductase</fullName>
    </submittedName>
</protein>
<dbReference type="SUPFAM" id="SSF55347">
    <property type="entry name" value="Glyceraldehyde-3-phosphate dehydrogenase-like, C-terminal domain"/>
    <property type="match status" value="1"/>
</dbReference>
<evidence type="ECO:0000259" key="2">
    <source>
        <dbReference type="Pfam" id="PF01408"/>
    </source>
</evidence>
<evidence type="ECO:0000313" key="4">
    <source>
        <dbReference type="EMBL" id="ANN18320.1"/>
    </source>
</evidence>
<dbReference type="InterPro" id="IPR050463">
    <property type="entry name" value="Gfo/Idh/MocA_oxidrdct_glycsds"/>
</dbReference>
<dbReference type="PANTHER" id="PTHR43818:SF11">
    <property type="entry name" value="BCDNA.GH03377"/>
    <property type="match status" value="1"/>
</dbReference>
<dbReference type="eggNOG" id="COG0673">
    <property type="taxonomic scope" value="Bacteria"/>
</dbReference>
<dbReference type="Gene3D" id="3.40.50.720">
    <property type="entry name" value="NAD(P)-binding Rossmann-like Domain"/>
    <property type="match status" value="1"/>
</dbReference>
<dbReference type="GO" id="GO:0016491">
    <property type="term" value="F:oxidoreductase activity"/>
    <property type="evidence" value="ECO:0007669"/>
    <property type="project" value="UniProtKB-KW"/>
</dbReference>
<proteinExistence type="predicted"/>
<gene>
    <name evidence="4" type="ORF">SD37_23570</name>
</gene>
<evidence type="ECO:0000256" key="1">
    <source>
        <dbReference type="ARBA" id="ARBA00023002"/>
    </source>
</evidence>
<dbReference type="InterPro" id="IPR055170">
    <property type="entry name" value="GFO_IDH_MocA-like_dom"/>
</dbReference>
<dbReference type="Proteomes" id="UP000093695">
    <property type="component" value="Chromosome"/>
</dbReference>
<sequence>MTAPKVVVFGTAGYALVHLRRARVLHDDGEIVLAGACDVRDPSPESTDLLPPGAVVTRSIEELLRQAEPDIAVIATPPHTHLDAALAAVDAGCQVLLEKPPVLDLAAFDLLSERASAAGVECQVGFQSFGSAALTVLREAVEAGAVGEPRGVGTAGAWIRRDSYYRRNGWAGRRVLDGKSVVDGSLTNPFAHAVATATLVAGTAGLRPRRIDVELHRARPIEADDTACARLTFDNGVDVVAAATLCADQVFEPYVVLHGAEGTARWWYRSDRLEINGEAVRAGPPTDLLRNLVRHVDEGTPLAAPLELTRAFTAFVEAVRDHPGPKPIAPEWVDRADEGPEQRYVVRHVEKFVESAAEEMALFSELGVPWVT</sequence>
<evidence type="ECO:0000313" key="5">
    <source>
        <dbReference type="Proteomes" id="UP000093695"/>
    </source>
</evidence>
<feature type="domain" description="Gfo/Idh/MocA-like oxidoreductase N-terminal" evidence="2">
    <location>
        <begin position="5"/>
        <end position="126"/>
    </location>
</feature>
<dbReference type="EMBL" id="CP016174">
    <property type="protein sequence ID" value="ANN18320.1"/>
    <property type="molecule type" value="Genomic_DNA"/>
</dbReference>
<dbReference type="KEGG" id="aori:SD37_23570"/>